<name>A0A1G7GEY5_9FLAO</name>
<protein>
    <submittedName>
        <fullName evidence="1">Ornithine cyclodeaminase</fullName>
    </submittedName>
</protein>
<dbReference type="EMBL" id="FNBD01000004">
    <property type="protein sequence ID" value="SDE86707.1"/>
    <property type="molecule type" value="Genomic_DNA"/>
</dbReference>
<gene>
    <name evidence="1" type="ORF">SAMN04487992_104337</name>
</gene>
<dbReference type="InterPro" id="IPR003462">
    <property type="entry name" value="ODC_Mu_crystall"/>
</dbReference>
<dbReference type="PANTHER" id="PTHR13812:SF19">
    <property type="entry name" value="KETIMINE REDUCTASE MU-CRYSTALLIN"/>
    <property type="match status" value="1"/>
</dbReference>
<dbReference type="Gene3D" id="3.40.50.720">
    <property type="entry name" value="NAD(P)-binding Rossmann-like Domain"/>
    <property type="match status" value="1"/>
</dbReference>
<accession>A0A1G7GEY5</accession>
<dbReference type="AlphaFoldDB" id="A0A1G7GEY5"/>
<dbReference type="Gene3D" id="3.30.1780.10">
    <property type="entry name" value="ornithine cyclodeaminase, domain 1"/>
    <property type="match status" value="1"/>
</dbReference>
<dbReference type="InterPro" id="IPR036291">
    <property type="entry name" value="NAD(P)-bd_dom_sf"/>
</dbReference>
<dbReference type="SUPFAM" id="SSF51735">
    <property type="entry name" value="NAD(P)-binding Rossmann-fold domains"/>
    <property type="match status" value="1"/>
</dbReference>
<dbReference type="GO" id="GO:0005737">
    <property type="term" value="C:cytoplasm"/>
    <property type="evidence" value="ECO:0007669"/>
    <property type="project" value="TreeGrafter"/>
</dbReference>
<dbReference type="InterPro" id="IPR023401">
    <property type="entry name" value="ODC_N"/>
</dbReference>
<dbReference type="eggNOG" id="COG2423">
    <property type="taxonomic scope" value="Bacteria"/>
</dbReference>
<dbReference type="PANTHER" id="PTHR13812">
    <property type="entry name" value="KETIMINE REDUCTASE MU-CRYSTALLIN"/>
    <property type="match status" value="1"/>
</dbReference>
<organism evidence="1 2">
    <name type="scientific">Cellulophaga baltica</name>
    <dbReference type="NCBI Taxonomy" id="76594"/>
    <lineage>
        <taxon>Bacteria</taxon>
        <taxon>Pseudomonadati</taxon>
        <taxon>Bacteroidota</taxon>
        <taxon>Flavobacteriia</taxon>
        <taxon>Flavobacteriales</taxon>
        <taxon>Flavobacteriaceae</taxon>
        <taxon>Cellulophaga</taxon>
    </lineage>
</organism>
<evidence type="ECO:0000313" key="1">
    <source>
        <dbReference type="EMBL" id="SDE86707.1"/>
    </source>
</evidence>
<keyword evidence="2" id="KW-1185">Reference proteome</keyword>
<dbReference type="RefSeq" id="WP_074538166.1">
    <property type="nucleotide sequence ID" value="NZ_FNBD01000004.1"/>
</dbReference>
<sequence length="322" mass="35665">MVHNFDHNKIHELISMKECIEVMRALFKIASDENILNPLRSKMELPEPSNGIMGLMPAYFKPYNIMGVKILSIFPDNHKKGLSSHQGILHLFETETGQLLANFDAHTMTEMRTAAVSALVTDYTAIPNAESLGILGTGTQAYSHLHAITLVREIKTVFVYGRDKKNLNSFIEKVTNRYPNITFKECNSAQEAANASDIVCTVTGAKSPLISQKGLRSHVHINAVGAWDPKHRELASDIVLNSAIIVDNYHAAEQQKGELIIAANEIQTSPEDLIKKSVYEVVSQDNSSYQNKPTVFASLGLATEDLAFAYAVYTTFNKKQIA</sequence>
<dbReference type="PIRSF" id="PIRSF001439">
    <property type="entry name" value="CryM"/>
    <property type="match status" value="1"/>
</dbReference>
<dbReference type="Proteomes" id="UP000182114">
    <property type="component" value="Unassembled WGS sequence"/>
</dbReference>
<evidence type="ECO:0000313" key="2">
    <source>
        <dbReference type="Proteomes" id="UP000182114"/>
    </source>
</evidence>
<proteinExistence type="predicted"/>
<reference evidence="2" key="1">
    <citation type="submission" date="2016-10" db="EMBL/GenBank/DDBJ databases">
        <authorList>
            <person name="Varghese N."/>
            <person name="Submissions S."/>
        </authorList>
    </citation>
    <scope>NUCLEOTIDE SEQUENCE [LARGE SCALE GENOMIC DNA]</scope>
    <source>
        <strain evidence="2">DSM 24729</strain>
    </source>
</reference>
<dbReference type="Pfam" id="PF02423">
    <property type="entry name" value="OCD_Mu_crystall"/>
    <property type="match status" value="1"/>
</dbReference>